<evidence type="ECO:0000256" key="5">
    <source>
        <dbReference type="ARBA" id="ARBA00023136"/>
    </source>
</evidence>
<evidence type="ECO:0000256" key="6">
    <source>
        <dbReference type="SAM" id="Phobius"/>
    </source>
</evidence>
<proteinExistence type="predicted"/>
<evidence type="ECO:0000259" key="7">
    <source>
        <dbReference type="Pfam" id="PF05140"/>
    </source>
</evidence>
<evidence type="ECO:0000256" key="3">
    <source>
        <dbReference type="ARBA" id="ARBA00022748"/>
    </source>
</evidence>
<evidence type="ECO:0000256" key="1">
    <source>
        <dbReference type="ARBA" id="ARBA00004141"/>
    </source>
</evidence>
<comment type="subcellular location">
    <subcellularLocation>
        <location evidence="1">Membrane</location>
        <topology evidence="1">Multi-pass membrane protein</topology>
    </subcellularLocation>
</comment>
<name>A0ABQ6TQ34_9BACT</name>
<evidence type="ECO:0000256" key="4">
    <source>
        <dbReference type="ARBA" id="ARBA00022989"/>
    </source>
</evidence>
<feature type="transmembrane region" description="Helical" evidence="6">
    <location>
        <begin position="72"/>
        <end position="90"/>
    </location>
</feature>
<keyword evidence="3" id="KW-0201">Cytochrome c-type biogenesis</keyword>
<dbReference type="Proteomes" id="UP000798046">
    <property type="component" value="Unassembled WGS sequence"/>
</dbReference>
<organism evidence="8 9">
    <name type="scientific">Oryzomonas sagensis</name>
    <dbReference type="NCBI Taxonomy" id="2603857"/>
    <lineage>
        <taxon>Bacteria</taxon>
        <taxon>Pseudomonadati</taxon>
        <taxon>Thermodesulfobacteriota</taxon>
        <taxon>Desulfuromonadia</taxon>
        <taxon>Geobacterales</taxon>
        <taxon>Geobacteraceae</taxon>
        <taxon>Oryzomonas</taxon>
    </lineage>
</organism>
<dbReference type="InterPro" id="IPR007816">
    <property type="entry name" value="ResB-like_domain"/>
</dbReference>
<dbReference type="PANTHER" id="PTHR31566:SF0">
    <property type="entry name" value="CYTOCHROME C BIOGENESIS PROTEIN CCS1, CHLOROPLASTIC"/>
    <property type="match status" value="1"/>
</dbReference>
<feature type="domain" description="ResB-like" evidence="7">
    <location>
        <begin position="362"/>
        <end position="441"/>
    </location>
</feature>
<evidence type="ECO:0000313" key="8">
    <source>
        <dbReference type="EMBL" id="KAB0671130.1"/>
    </source>
</evidence>
<keyword evidence="5 6" id="KW-0472">Membrane</keyword>
<evidence type="ECO:0000313" key="9">
    <source>
        <dbReference type="Proteomes" id="UP000798046"/>
    </source>
</evidence>
<dbReference type="RefSeq" id="WP_151154612.1">
    <property type="nucleotide sequence ID" value="NZ_VZRA01000001.1"/>
</dbReference>
<dbReference type="InterPro" id="IPR023494">
    <property type="entry name" value="Cyt_c_bgen_Ccs1/CcsB/ResB"/>
</dbReference>
<feature type="transmembrane region" description="Helical" evidence="6">
    <location>
        <begin position="393"/>
        <end position="412"/>
    </location>
</feature>
<dbReference type="Pfam" id="PF05140">
    <property type="entry name" value="ResB"/>
    <property type="match status" value="2"/>
</dbReference>
<accession>A0ABQ6TQ34</accession>
<dbReference type="EMBL" id="VZRA01000001">
    <property type="protein sequence ID" value="KAB0671130.1"/>
    <property type="molecule type" value="Genomic_DNA"/>
</dbReference>
<feature type="domain" description="ResB-like" evidence="7">
    <location>
        <begin position="19"/>
        <end position="344"/>
    </location>
</feature>
<reference evidence="8 9" key="1">
    <citation type="journal article" date="2020" name="Microorganisms">
        <title>Description of Three Novel Members in the Family Geobacteraceae, Oryzomonas japonicum gen. nov., sp. nov., Oryzomonas sagensis sp. nov., and Oryzomonas ruber sp. nov.</title>
        <authorList>
            <person name="Xu Z."/>
            <person name="Masuda Y."/>
            <person name="Hayakawa C."/>
            <person name="Ushijima N."/>
            <person name="Kawano K."/>
            <person name="Shiratori Y."/>
            <person name="Senoo K."/>
            <person name="Itoh H."/>
        </authorList>
    </citation>
    <scope>NUCLEOTIDE SEQUENCE [LARGE SCALE GENOMIC DNA]</scope>
    <source>
        <strain evidence="8 9">Red100</strain>
    </source>
</reference>
<keyword evidence="2 6" id="KW-0812">Transmembrane</keyword>
<dbReference type="PANTHER" id="PTHR31566">
    <property type="entry name" value="CYTOCHROME C BIOGENESIS PROTEIN CCS1, CHLOROPLASTIC"/>
    <property type="match status" value="1"/>
</dbReference>
<feature type="transmembrane region" description="Helical" evidence="6">
    <location>
        <begin position="21"/>
        <end position="39"/>
    </location>
</feature>
<keyword evidence="4 6" id="KW-1133">Transmembrane helix</keyword>
<sequence length="459" mass="50494">MTTDQRSFLNSLWDFFCSLKLTMFLLITLAVTSIIGTIIPQGTPPQEYLQQISPAKFKLYQALGFFDMYHSWWFILLLYLLTVNLVACSIKRLPHIWKTITQPVTVLGSGLEKTLPNVVSFKAGGEPEALQAKVTAFLKAEFAEPVATEDDGARHLFAQKTPWCRLSVYFVHLSVIVIFIGTMIGSLFGYKGFVNIMEGESVAKAITRSEKEIDLGFSVLCEKFSVAFYDSGAPKEFKSILTVLENGKPVPGYEHVPVIVNEPLTYKGITFYQSSYGNAGEYRFLVTDLDGNNAVPVTVPATGSATLPDGSSMHVLETTPDIAPYSPGLSGPAANIEIHAPGGASERVVVYANHPELNVAHAKEHGKGPVIHFKGEEKRMYTGLQVAKDPGVWIVWLGCLLMVVGIFAAFFLSHRRIWVRIQHGTVTMGGNASKNQAAFQLFFDGLADKLKTECSGEKR</sequence>
<evidence type="ECO:0000256" key="2">
    <source>
        <dbReference type="ARBA" id="ARBA00022692"/>
    </source>
</evidence>
<gene>
    <name evidence="8" type="ORF">F6V30_00620</name>
</gene>
<feature type="transmembrane region" description="Helical" evidence="6">
    <location>
        <begin position="166"/>
        <end position="190"/>
    </location>
</feature>
<comment type="caution">
    <text evidence="8">The sequence shown here is derived from an EMBL/GenBank/DDBJ whole genome shotgun (WGS) entry which is preliminary data.</text>
</comment>
<protein>
    <submittedName>
        <fullName evidence="8">Cytochrome c biogenesis protein ResB</fullName>
    </submittedName>
</protein>
<keyword evidence="9" id="KW-1185">Reference proteome</keyword>